<evidence type="ECO:0000256" key="1">
    <source>
        <dbReference type="ARBA" id="ARBA00022805"/>
    </source>
</evidence>
<evidence type="ECO:0000256" key="2">
    <source>
        <dbReference type="ARBA" id="ARBA00023136"/>
    </source>
</evidence>
<dbReference type="Proteomes" id="UP001465755">
    <property type="component" value="Unassembled WGS sequence"/>
</dbReference>
<dbReference type="InterPro" id="IPR039910">
    <property type="entry name" value="D15-like"/>
</dbReference>
<dbReference type="AlphaFoldDB" id="A0AAW1NRM1"/>
<proteinExistence type="predicted"/>
<keyword evidence="1" id="KW-1002">Plastid outer membrane</keyword>
<feature type="domain" description="POTRA" evidence="5">
    <location>
        <begin position="208"/>
        <end position="270"/>
    </location>
</feature>
<dbReference type="Pfam" id="PF07244">
    <property type="entry name" value="POTRA"/>
    <property type="match status" value="1"/>
</dbReference>
<dbReference type="Pfam" id="PF01103">
    <property type="entry name" value="Omp85"/>
    <property type="match status" value="1"/>
</dbReference>
<accession>A0AAW1NRM1</accession>
<dbReference type="InterPro" id="IPR000184">
    <property type="entry name" value="Bac_surfAg_D15"/>
</dbReference>
<protein>
    <submittedName>
        <fullName evidence="6">Uncharacterized protein</fullName>
    </submittedName>
</protein>
<organism evidence="6 7">
    <name type="scientific">Symbiochloris irregularis</name>
    <dbReference type="NCBI Taxonomy" id="706552"/>
    <lineage>
        <taxon>Eukaryota</taxon>
        <taxon>Viridiplantae</taxon>
        <taxon>Chlorophyta</taxon>
        <taxon>core chlorophytes</taxon>
        <taxon>Trebouxiophyceae</taxon>
        <taxon>Trebouxiales</taxon>
        <taxon>Trebouxiaceae</taxon>
        <taxon>Symbiochloris</taxon>
    </lineage>
</organism>
<evidence type="ECO:0000313" key="6">
    <source>
        <dbReference type="EMBL" id="KAK9792058.1"/>
    </source>
</evidence>
<comment type="subcellular location">
    <subcellularLocation>
        <location evidence="3">Plastid</location>
        <location evidence="3">Chloroplast outer membrane</location>
    </subcellularLocation>
</comment>
<dbReference type="Gene3D" id="3.10.20.310">
    <property type="entry name" value="membrane protein fhac"/>
    <property type="match status" value="3"/>
</dbReference>
<dbReference type="GO" id="GO:0009707">
    <property type="term" value="C:chloroplast outer membrane"/>
    <property type="evidence" value="ECO:0007669"/>
    <property type="project" value="UniProtKB-SubCell"/>
</dbReference>
<dbReference type="EMBL" id="JALJOQ010000167">
    <property type="protein sequence ID" value="KAK9792058.1"/>
    <property type="molecule type" value="Genomic_DNA"/>
</dbReference>
<evidence type="ECO:0000256" key="3">
    <source>
        <dbReference type="ARBA" id="ARBA00024013"/>
    </source>
</evidence>
<dbReference type="Gene3D" id="2.40.160.50">
    <property type="entry name" value="membrane protein fhac: a member of the omp85/tpsb transporter family"/>
    <property type="match status" value="1"/>
</dbReference>
<evidence type="ECO:0000313" key="7">
    <source>
        <dbReference type="Proteomes" id="UP001465755"/>
    </source>
</evidence>
<evidence type="ECO:0000259" key="5">
    <source>
        <dbReference type="Pfam" id="PF07244"/>
    </source>
</evidence>
<feature type="domain" description="Bacterial surface antigen (D15)" evidence="4">
    <location>
        <begin position="305"/>
        <end position="616"/>
    </location>
</feature>
<dbReference type="InterPro" id="IPR010827">
    <property type="entry name" value="BamA/TamA_POTRA"/>
</dbReference>
<gene>
    <name evidence="6" type="ORF">WJX73_000460</name>
</gene>
<reference evidence="6 7" key="1">
    <citation type="journal article" date="2024" name="Nat. Commun.">
        <title>Phylogenomics reveals the evolutionary origins of lichenization in chlorophyte algae.</title>
        <authorList>
            <person name="Puginier C."/>
            <person name="Libourel C."/>
            <person name="Otte J."/>
            <person name="Skaloud P."/>
            <person name="Haon M."/>
            <person name="Grisel S."/>
            <person name="Petersen M."/>
            <person name="Berrin J.G."/>
            <person name="Delaux P.M."/>
            <person name="Dal Grande F."/>
            <person name="Keller J."/>
        </authorList>
    </citation>
    <scope>NUCLEOTIDE SEQUENCE [LARGE SCALE GENOMIC DNA]</scope>
    <source>
        <strain evidence="6 7">SAG 2036</strain>
    </source>
</reference>
<dbReference type="PANTHER" id="PTHR12815">
    <property type="entry name" value="SORTING AND ASSEMBLY MACHINERY SAMM50 PROTEIN FAMILY MEMBER"/>
    <property type="match status" value="1"/>
</dbReference>
<evidence type="ECO:0000259" key="4">
    <source>
        <dbReference type="Pfam" id="PF01103"/>
    </source>
</evidence>
<comment type="caution">
    <text evidence="6">The sequence shown here is derived from an EMBL/GenBank/DDBJ whole genome shotgun (WGS) entry which is preliminary data.</text>
</comment>
<name>A0AAW1NRM1_9CHLO</name>
<dbReference type="PANTHER" id="PTHR12815:SF32">
    <property type="entry name" value="OUTER ENVELOPE PROTEIN 80, CHLOROPLASTIC"/>
    <property type="match status" value="1"/>
</dbReference>
<keyword evidence="7" id="KW-1185">Reference proteome</keyword>
<keyword evidence="1" id="KW-0934">Plastid</keyword>
<sequence length="618" mass="66845">MREFKSETSNGLAALELARPRPVGALAEAALSQEATSDERILISEVDIKGAEGELKKIAQESMSIRPNFAYTAKEVQEDVRRMFACGYFAKLTPLAEDTRDGVKLTMQVVPNPELQGIVATGANVLPQRVVEDAFRLQHGRTLNFSAFGDAVTRINDWYKDHGLLGQVTGVELRGGVAEVAVAEMQVASVGLRFVNARTGETREDGPTRPDTILRHLTTRPGRVFSDRAAQADIDAVYSMGLFDDISISPVSAEDSTTERPRVDLTMNLTMRKTRGLSAGGGISAKDHADGVTGFIGSTSYSQRNLFGLNQKLSATVEFGQEDKLFRVNHTDPWVRNDPFRTSRTVAFQTTRSSGNAIHGRAADDLASREGRHGATGGHLTVGRLTGGVEYARPLAIGWRGTLGVNWQQAQCLDEHTRPITQDTYQSPLTFSGGQRDTMVLTLLEAVYTGPQDHFVASFEQGIPLQPSWLNFNRLRLRMERSLPLLSRLSAHLCLRGGAIMGDLPPYEAFPIGGTNSVRGYSEGGVGTGRNYAVGTLEMRAPLPIKPVEGTIFADYGTDLDSGASVLGDPAGVRGKPGSGYGYGTGIRVDTPVGPLRLEYAISDKGLRRFHLGIGSHG</sequence>
<keyword evidence="2" id="KW-0472">Membrane</keyword>